<proteinExistence type="predicted"/>
<dbReference type="NCBIfam" id="TIGR03954">
    <property type="entry name" value="integ_memb_HG"/>
    <property type="match status" value="1"/>
</dbReference>
<dbReference type="InterPro" id="IPR023845">
    <property type="entry name" value="DUF3817_TM"/>
</dbReference>
<dbReference type="GO" id="GO:0005886">
    <property type="term" value="C:plasma membrane"/>
    <property type="evidence" value="ECO:0007669"/>
    <property type="project" value="UniProtKB-SubCell"/>
</dbReference>
<evidence type="ECO:0000256" key="2">
    <source>
        <dbReference type="ARBA" id="ARBA00022475"/>
    </source>
</evidence>
<comment type="caution">
    <text evidence="8">The sequence shown here is derived from an EMBL/GenBank/DDBJ whole genome shotgun (WGS) entry which is preliminary data.</text>
</comment>
<evidence type="ECO:0000256" key="6">
    <source>
        <dbReference type="SAM" id="Phobius"/>
    </source>
</evidence>
<dbReference type="EMBL" id="VCEI01000011">
    <property type="protein sequence ID" value="TLU96399.1"/>
    <property type="molecule type" value="Genomic_DNA"/>
</dbReference>
<evidence type="ECO:0000256" key="5">
    <source>
        <dbReference type="ARBA" id="ARBA00023136"/>
    </source>
</evidence>
<dbReference type="RefSeq" id="WP_138280093.1">
    <property type="nucleotide sequence ID" value="NZ_BMGE01000001.1"/>
</dbReference>
<evidence type="ECO:0000313" key="8">
    <source>
        <dbReference type="EMBL" id="TLU96399.1"/>
    </source>
</evidence>
<dbReference type="Pfam" id="PF12823">
    <property type="entry name" value="DUF3817"/>
    <property type="match status" value="1"/>
</dbReference>
<evidence type="ECO:0000259" key="7">
    <source>
        <dbReference type="Pfam" id="PF12823"/>
    </source>
</evidence>
<dbReference type="OrthoDB" id="1121311at2"/>
<keyword evidence="3 6" id="KW-0812">Transmembrane</keyword>
<dbReference type="PANTHER" id="PTHR40077:SF1">
    <property type="entry name" value="MEMBRANE PROTEIN"/>
    <property type="match status" value="1"/>
</dbReference>
<organism evidence="8 9">
    <name type="scientific">Dyadobacter sediminis</name>
    <dbReference type="NCBI Taxonomy" id="1493691"/>
    <lineage>
        <taxon>Bacteria</taxon>
        <taxon>Pseudomonadati</taxon>
        <taxon>Bacteroidota</taxon>
        <taxon>Cytophagia</taxon>
        <taxon>Cytophagales</taxon>
        <taxon>Spirosomataceae</taxon>
        <taxon>Dyadobacter</taxon>
    </lineage>
</organism>
<sequence>MKNNFKSSVFRLRIMGILEGISLLILLFAAVPRKYFFHDPSWVKAIGPVHGVFFLLFIFNTLSVAVEQQWKFRQITWKVLLACLVPFGTFYIDRKILKSLDQA</sequence>
<accession>A0A5R9KJU6</accession>
<feature type="transmembrane region" description="Helical" evidence="6">
    <location>
        <begin position="42"/>
        <end position="63"/>
    </location>
</feature>
<keyword evidence="2" id="KW-1003">Cell membrane</keyword>
<evidence type="ECO:0000256" key="3">
    <source>
        <dbReference type="ARBA" id="ARBA00022692"/>
    </source>
</evidence>
<dbReference type="Proteomes" id="UP000309788">
    <property type="component" value="Unassembled WGS sequence"/>
</dbReference>
<gene>
    <name evidence="8" type="ORF">FEM55_04500</name>
</gene>
<evidence type="ECO:0000313" key="9">
    <source>
        <dbReference type="Proteomes" id="UP000309788"/>
    </source>
</evidence>
<keyword evidence="5 6" id="KW-0472">Membrane</keyword>
<evidence type="ECO:0000256" key="1">
    <source>
        <dbReference type="ARBA" id="ARBA00004651"/>
    </source>
</evidence>
<dbReference type="AlphaFoldDB" id="A0A5R9KJU6"/>
<feature type="transmembrane region" description="Helical" evidence="6">
    <location>
        <begin position="75"/>
        <end position="92"/>
    </location>
</feature>
<protein>
    <submittedName>
        <fullName evidence="8">DUF3817 domain-containing protein</fullName>
    </submittedName>
</protein>
<feature type="transmembrane region" description="Helical" evidence="6">
    <location>
        <begin position="12"/>
        <end position="30"/>
    </location>
</feature>
<name>A0A5R9KJU6_9BACT</name>
<evidence type="ECO:0000256" key="4">
    <source>
        <dbReference type="ARBA" id="ARBA00022989"/>
    </source>
</evidence>
<reference evidence="8 9" key="1">
    <citation type="submission" date="2019-05" db="EMBL/GenBank/DDBJ databases">
        <authorList>
            <person name="Qu J.-H."/>
        </authorList>
    </citation>
    <scope>NUCLEOTIDE SEQUENCE [LARGE SCALE GENOMIC DNA]</scope>
    <source>
        <strain evidence="8 9">Z12</strain>
    </source>
</reference>
<comment type="subcellular location">
    <subcellularLocation>
        <location evidence="1">Cell membrane</location>
        <topology evidence="1">Multi-pass membrane protein</topology>
    </subcellularLocation>
</comment>
<keyword evidence="4 6" id="KW-1133">Transmembrane helix</keyword>
<feature type="domain" description="DUF3817" evidence="7">
    <location>
        <begin position="11"/>
        <end position="97"/>
    </location>
</feature>
<dbReference type="PANTHER" id="PTHR40077">
    <property type="entry name" value="MEMBRANE PROTEIN-RELATED"/>
    <property type="match status" value="1"/>
</dbReference>
<keyword evidence="9" id="KW-1185">Reference proteome</keyword>